<evidence type="ECO:0000256" key="2">
    <source>
        <dbReference type="PROSITE-ProRule" id="PRU00168"/>
    </source>
</evidence>
<dbReference type="STRING" id="1381753.V2XC99"/>
<dbReference type="InterPro" id="IPR001895">
    <property type="entry name" value="RASGEF_cat_dom"/>
</dbReference>
<feature type="region of interest" description="Disordered" evidence="3">
    <location>
        <begin position="291"/>
        <end position="310"/>
    </location>
</feature>
<dbReference type="KEGG" id="mrr:Moror_13630"/>
<dbReference type="PROSITE" id="PS50009">
    <property type="entry name" value="RASGEF_CAT"/>
    <property type="match status" value="1"/>
</dbReference>
<dbReference type="GO" id="GO:0051301">
    <property type="term" value="P:cell division"/>
    <property type="evidence" value="ECO:0007669"/>
    <property type="project" value="UniProtKB-KW"/>
</dbReference>
<dbReference type="Proteomes" id="UP000017559">
    <property type="component" value="Unassembled WGS sequence"/>
</dbReference>
<dbReference type="Pfam" id="PF00618">
    <property type="entry name" value="RasGEF_N"/>
    <property type="match status" value="1"/>
</dbReference>
<accession>V2XC99</accession>
<dbReference type="SMART" id="SM00147">
    <property type="entry name" value="RasGEF"/>
    <property type="match status" value="1"/>
</dbReference>
<dbReference type="EMBL" id="AWSO01000440">
    <property type="protein sequence ID" value="ESK90461.1"/>
    <property type="molecule type" value="Genomic_DNA"/>
</dbReference>
<feature type="domain" description="N-terminal Ras-GEF" evidence="5">
    <location>
        <begin position="368"/>
        <end position="500"/>
    </location>
</feature>
<dbReference type="GO" id="GO:0007264">
    <property type="term" value="P:small GTPase-mediated signal transduction"/>
    <property type="evidence" value="ECO:0007669"/>
    <property type="project" value="InterPro"/>
</dbReference>
<dbReference type="PANTHER" id="PTHR23113">
    <property type="entry name" value="GUANINE NUCLEOTIDE EXCHANGE FACTOR"/>
    <property type="match status" value="1"/>
</dbReference>
<keyword evidence="6" id="KW-0131">Cell cycle</keyword>
<dbReference type="PROSITE" id="PS50212">
    <property type="entry name" value="RASGEF_NTER"/>
    <property type="match status" value="1"/>
</dbReference>
<keyword evidence="1 2" id="KW-0344">Guanine-nucleotide releasing factor</keyword>
<dbReference type="InterPro" id="IPR000651">
    <property type="entry name" value="Ras-like_Gua-exchang_fac_N"/>
</dbReference>
<dbReference type="Gene3D" id="1.10.840.10">
    <property type="entry name" value="Ras guanine-nucleotide exchange factors catalytic domain"/>
    <property type="match status" value="1"/>
</dbReference>
<dbReference type="InterPro" id="IPR008937">
    <property type="entry name" value="Ras-like_GEF"/>
</dbReference>
<gene>
    <name evidence="6" type="ORF">Moror_13630</name>
</gene>
<dbReference type="Pfam" id="PF00617">
    <property type="entry name" value="RasGEF"/>
    <property type="match status" value="1"/>
</dbReference>
<name>V2XC99_MONRO</name>
<evidence type="ECO:0000313" key="6">
    <source>
        <dbReference type="EMBL" id="ESK90461.1"/>
    </source>
</evidence>
<dbReference type="InterPro" id="IPR023578">
    <property type="entry name" value="Ras_GEF_dom_sf"/>
</dbReference>
<dbReference type="GO" id="GO:0005085">
    <property type="term" value="F:guanyl-nucleotide exchange factor activity"/>
    <property type="evidence" value="ECO:0007669"/>
    <property type="project" value="UniProtKB-KW"/>
</dbReference>
<dbReference type="SUPFAM" id="SSF48366">
    <property type="entry name" value="Ras GEF"/>
    <property type="match status" value="1"/>
</dbReference>
<sequence>MPSSISYLSKDVAGDIQQCDAESSTSNQPAISLVRPVSQGSRFSLEKGYPSILRVINQIRRSYQDLEILRGLVPIFFASLNSILRSMDSLPEEVRIFPRYEMAKYHVNFASAFFADYMAAARKVPDDIRLVPEVMDMFVHTLQDLLNVADTIVKKNQTCPCLGEKTEEVANESHTRPRGTLSRQSSEHRSGIYLGDSFDVFAQPEVRPQTPTKDPSVVDVEEAVRDPGVAGTPETFTSELPSFIECDTLEETSTSDLKGPQLASGTSIVQKARNLRPSFASLLSSSKSKSSITLAGSVPDGLSSQTDLGSGSKMKQIEEYMLRHKPLPDIPFFLRNSAAYFVPDPEHPEKDIVMPPLEGETVDVRLSPSGDMKAASLTALIRMATSRDLLKDLKICQQLFFGLRYFICPVWVVSKLKERFHEQPPSGMNAAQLRVWTREVATNRIRVGHLIIIWLAQYWDDGVDNDDLINALQQFVLNDLIDRVPDTMSSRIVRLLDDAAHGRVSRKIWRQDHYVTAAQGVEDPEPTNFKVTLGAEDNFTLHLSQFNTLGGQVELARQLTIQGAAKYASFEPECALRYWMGHEERESHAQILQLVRWERSVYLWIIDTVLAMETKEKRVEVLHFWVDVATKCIEMNNFSCANAIRAALVSPPIYHLQETLLMINTQQKARYKVLEDYFNGFDNYGLYREALEGVKDKHQPFIPIIGQLIRDVEVIKSDSNPVSAASGKKLVNLVGVNVVRNIMNVLENGRVPYKFVRIPFIQDWLVEQLNNFPPENEKEINKRFDARSAGLEAKSPRCQQINAWLAVQRDKNYYVFDDPKVLAPKKSKASLVMNRFGLKGAV</sequence>
<organism evidence="6 7">
    <name type="scientific">Moniliophthora roreri (strain MCA 2997)</name>
    <name type="common">Cocoa frosty pod rot fungus</name>
    <name type="synonym">Crinipellis roreri</name>
    <dbReference type="NCBI Taxonomy" id="1381753"/>
    <lineage>
        <taxon>Eukaryota</taxon>
        <taxon>Fungi</taxon>
        <taxon>Dikarya</taxon>
        <taxon>Basidiomycota</taxon>
        <taxon>Agaricomycotina</taxon>
        <taxon>Agaricomycetes</taxon>
        <taxon>Agaricomycetidae</taxon>
        <taxon>Agaricales</taxon>
        <taxon>Marasmiineae</taxon>
        <taxon>Marasmiaceae</taxon>
        <taxon>Moniliophthora</taxon>
    </lineage>
</organism>
<dbReference type="PANTHER" id="PTHR23113:SF99">
    <property type="entry name" value="RASGEF DOMAIN-CONTAINING PROTEIN"/>
    <property type="match status" value="1"/>
</dbReference>
<evidence type="ECO:0000259" key="5">
    <source>
        <dbReference type="PROSITE" id="PS50212"/>
    </source>
</evidence>
<protein>
    <submittedName>
        <fullName evidence="6">Cell division control protein cdc25</fullName>
    </submittedName>
</protein>
<dbReference type="OrthoDB" id="546434at2759"/>
<dbReference type="HOGENOM" id="CLU_386410_0_0_1"/>
<dbReference type="AlphaFoldDB" id="V2XC99"/>
<proteinExistence type="predicted"/>
<evidence type="ECO:0000313" key="7">
    <source>
        <dbReference type="Proteomes" id="UP000017559"/>
    </source>
</evidence>
<reference evidence="6 7" key="1">
    <citation type="journal article" date="2014" name="BMC Genomics">
        <title>Genome and secretome analysis of the hemibiotrophic fungal pathogen, Moniliophthora roreri, which causes frosty pod rot disease of cacao: mechanisms of the biotrophic and necrotrophic phases.</title>
        <authorList>
            <person name="Meinhardt L.W."/>
            <person name="Costa G.G.L."/>
            <person name="Thomazella D.P.T."/>
            <person name="Teixeira P.J.P.L."/>
            <person name="Carazzolle M.F."/>
            <person name="Schuster S.C."/>
            <person name="Carlson J.E."/>
            <person name="Guiltinan M.J."/>
            <person name="Mieczkowski P."/>
            <person name="Farmer A."/>
            <person name="Ramaraj T."/>
            <person name="Crozier J."/>
            <person name="Davis R.E."/>
            <person name="Shao J."/>
            <person name="Melnick R.L."/>
            <person name="Pereira G.A.G."/>
            <person name="Bailey B.A."/>
        </authorList>
    </citation>
    <scope>NUCLEOTIDE SEQUENCE [LARGE SCALE GENOMIC DNA]</scope>
    <source>
        <strain evidence="6 7">MCA 2997</strain>
    </source>
</reference>
<keyword evidence="6" id="KW-0132">Cell division</keyword>
<evidence type="ECO:0000256" key="1">
    <source>
        <dbReference type="ARBA" id="ARBA00022658"/>
    </source>
</evidence>
<dbReference type="Gene3D" id="1.20.870.10">
    <property type="entry name" value="Son of sevenless (SoS) protein Chain: S domain 1"/>
    <property type="match status" value="1"/>
</dbReference>
<evidence type="ECO:0000259" key="4">
    <source>
        <dbReference type="PROSITE" id="PS50009"/>
    </source>
</evidence>
<evidence type="ECO:0000256" key="3">
    <source>
        <dbReference type="SAM" id="MobiDB-lite"/>
    </source>
</evidence>
<comment type="caution">
    <text evidence="6">The sequence shown here is derived from an EMBL/GenBank/DDBJ whole genome shotgun (WGS) entry which is preliminary data.</text>
</comment>
<keyword evidence="7" id="KW-1185">Reference proteome</keyword>
<dbReference type="InterPro" id="IPR036964">
    <property type="entry name" value="RASGEF_cat_dom_sf"/>
</dbReference>
<feature type="domain" description="Ras-GEF" evidence="4">
    <location>
        <begin position="551"/>
        <end position="783"/>
    </location>
</feature>
<feature type="region of interest" description="Disordered" evidence="3">
    <location>
        <begin position="206"/>
        <end position="241"/>
    </location>
</feature>